<dbReference type="EMBL" id="JBDIZK010000011">
    <property type="protein sequence ID" value="MEN3749004.1"/>
    <property type="molecule type" value="Genomic_DNA"/>
</dbReference>
<name>A0ABV0BBT0_9SPHN</name>
<proteinExistence type="predicted"/>
<organism evidence="1 2">
    <name type="scientific">Sphingomonas rustica</name>
    <dbReference type="NCBI Taxonomy" id="3103142"/>
    <lineage>
        <taxon>Bacteria</taxon>
        <taxon>Pseudomonadati</taxon>
        <taxon>Pseudomonadota</taxon>
        <taxon>Alphaproteobacteria</taxon>
        <taxon>Sphingomonadales</taxon>
        <taxon>Sphingomonadaceae</taxon>
        <taxon>Sphingomonas</taxon>
    </lineage>
</organism>
<dbReference type="RefSeq" id="WP_346248045.1">
    <property type="nucleotide sequence ID" value="NZ_JBDIZK010000011.1"/>
</dbReference>
<comment type="caution">
    <text evidence="1">The sequence shown here is derived from an EMBL/GenBank/DDBJ whole genome shotgun (WGS) entry which is preliminary data.</text>
</comment>
<dbReference type="SUPFAM" id="SSF51735">
    <property type="entry name" value="NAD(P)-binding Rossmann-fold domains"/>
    <property type="match status" value="1"/>
</dbReference>
<dbReference type="Gene3D" id="3.40.50.720">
    <property type="entry name" value="NAD(P)-binding Rossmann-like Domain"/>
    <property type="match status" value="1"/>
</dbReference>
<sequence length="325" mass="35654">MTSPDTPQPDALIGATGFVGTNLRLSHDFAAEYASRTIGDSAGRSFGTVVCAAAPATMWEANRNPDRDLANIDALIGHLRGIKAERFVLISTIAVLADANAGLDEGSDAFETDKAYGRNRRHLEVAVQEIFPTCHVLRLPALYGAGLKKNLLFDMLNPAPSFLTEARLSEIRDAIPEAARAELDAVYGWDEGLAMYRCDRALLRRRGREDELVAALSAIGATALAFANGESRFQFYGLAELWSDIGRAIEHRVPVLHLAPEPIEVSDLYRELTGEAFPPSTASVYRENMRTRHADLWGRAGDYSQDRATALDRLRDFFASQRSTA</sequence>
<keyword evidence="2" id="KW-1185">Reference proteome</keyword>
<reference evidence="1 2" key="1">
    <citation type="submission" date="2024-05" db="EMBL/GenBank/DDBJ databases">
        <title>Sphingomonas sp. HF-S3 16S ribosomal RNA gene Genome sequencing and assembly.</title>
        <authorList>
            <person name="Lee H."/>
        </authorList>
    </citation>
    <scope>NUCLEOTIDE SEQUENCE [LARGE SCALE GENOMIC DNA]</scope>
    <source>
        <strain evidence="1 2">HF-S3</strain>
    </source>
</reference>
<dbReference type="InterPro" id="IPR036291">
    <property type="entry name" value="NAD(P)-bd_dom_sf"/>
</dbReference>
<dbReference type="Proteomes" id="UP001427805">
    <property type="component" value="Unassembled WGS sequence"/>
</dbReference>
<gene>
    <name evidence="1" type="ORF">TPR58_17645</name>
</gene>
<evidence type="ECO:0008006" key="3">
    <source>
        <dbReference type="Google" id="ProtNLM"/>
    </source>
</evidence>
<accession>A0ABV0BBT0</accession>
<evidence type="ECO:0000313" key="1">
    <source>
        <dbReference type="EMBL" id="MEN3749004.1"/>
    </source>
</evidence>
<evidence type="ECO:0000313" key="2">
    <source>
        <dbReference type="Proteomes" id="UP001427805"/>
    </source>
</evidence>
<protein>
    <recommendedName>
        <fullName evidence="3">NAD(P)-dependent oxidoreductase</fullName>
    </recommendedName>
</protein>